<organism evidence="2">
    <name type="scientific">Picea glauca</name>
    <name type="common">White spruce</name>
    <name type="synonym">Pinus glauca</name>
    <dbReference type="NCBI Taxonomy" id="3330"/>
    <lineage>
        <taxon>Eukaryota</taxon>
        <taxon>Viridiplantae</taxon>
        <taxon>Streptophyta</taxon>
        <taxon>Embryophyta</taxon>
        <taxon>Tracheophyta</taxon>
        <taxon>Spermatophyta</taxon>
        <taxon>Pinopsida</taxon>
        <taxon>Pinidae</taxon>
        <taxon>Conifers I</taxon>
        <taxon>Pinales</taxon>
        <taxon>Pinaceae</taxon>
        <taxon>Picea</taxon>
    </lineage>
</organism>
<keyword evidence="1" id="KW-1133">Transmembrane helix</keyword>
<evidence type="ECO:0000313" key="2">
    <source>
        <dbReference type="EMBL" id="KUM49163.1"/>
    </source>
</evidence>
<sequence>MRGNKLPMLLPLLPARIILGIILLDMTHGILGIATFTLTLFLSFLYDGSYSFKTSIASITHGDYVRALAFLYPLALYQTYILATFTPILGASSASTRSTITMTDGSNSMRSTRSVSVAYLLYEKVRVNLVDQLLVILEMK</sequence>
<keyword evidence="1" id="KW-0472">Membrane</keyword>
<feature type="transmembrane region" description="Helical" evidence="1">
    <location>
        <begin position="21"/>
        <end position="44"/>
    </location>
</feature>
<gene>
    <name evidence="2" type="ORF">ABT39_MTgene3712</name>
</gene>
<feature type="transmembrane region" description="Helical" evidence="1">
    <location>
        <begin position="64"/>
        <end position="89"/>
    </location>
</feature>
<protein>
    <submittedName>
        <fullName evidence="2">Uncharacterized protein</fullName>
    </submittedName>
</protein>
<proteinExistence type="predicted"/>
<keyword evidence="2" id="KW-0496">Mitochondrion</keyword>
<comment type="caution">
    <text evidence="2">The sequence shown here is derived from an EMBL/GenBank/DDBJ whole genome shotgun (WGS) entry which is preliminary data.</text>
</comment>
<evidence type="ECO:0000256" key="1">
    <source>
        <dbReference type="SAM" id="Phobius"/>
    </source>
</evidence>
<keyword evidence="1" id="KW-0812">Transmembrane</keyword>
<dbReference type="AlphaFoldDB" id="A0A117NHZ8"/>
<dbReference type="EMBL" id="LKAM01000003">
    <property type="protein sequence ID" value="KUM49163.1"/>
    <property type="molecule type" value="Genomic_DNA"/>
</dbReference>
<name>A0A117NHZ8_PICGL</name>
<accession>A0A117NHZ8</accession>
<geneLocation type="mitochondrion" evidence="2"/>
<reference evidence="2" key="1">
    <citation type="journal article" date="2015" name="Genome Biol. Evol.">
        <title>Organellar Genomes of White Spruce (Picea glauca): Assembly and Annotation.</title>
        <authorList>
            <person name="Jackman S.D."/>
            <person name="Warren R.L."/>
            <person name="Gibb E.A."/>
            <person name="Vandervalk B.P."/>
            <person name="Mohamadi H."/>
            <person name="Chu J."/>
            <person name="Raymond A."/>
            <person name="Pleasance S."/>
            <person name="Coope R."/>
            <person name="Wildung M.R."/>
            <person name="Ritland C.E."/>
            <person name="Bousquet J."/>
            <person name="Jones S.J."/>
            <person name="Bohlmann J."/>
            <person name="Birol I."/>
        </authorList>
    </citation>
    <scope>NUCLEOTIDE SEQUENCE [LARGE SCALE GENOMIC DNA]</scope>
    <source>
        <tissue evidence="2">Flushing bud</tissue>
    </source>
</reference>